<dbReference type="AlphaFoldDB" id="A0A8S8XCH7"/>
<organism evidence="1 2">
    <name type="scientific">Roseiterribacter gracilis</name>
    <dbReference type="NCBI Taxonomy" id="2812848"/>
    <lineage>
        <taxon>Bacteria</taxon>
        <taxon>Pseudomonadati</taxon>
        <taxon>Pseudomonadota</taxon>
        <taxon>Alphaproteobacteria</taxon>
        <taxon>Rhodospirillales</taxon>
        <taxon>Roseiterribacteraceae</taxon>
        <taxon>Roseiterribacter</taxon>
    </lineage>
</organism>
<dbReference type="Proteomes" id="UP000681075">
    <property type="component" value="Unassembled WGS sequence"/>
</dbReference>
<proteinExistence type="predicted"/>
<reference evidence="1" key="1">
    <citation type="submission" date="2021-02" db="EMBL/GenBank/DDBJ databases">
        <title>Genome sequence of Rhodospirillales sp. strain TMPK1 isolated from soil.</title>
        <authorList>
            <person name="Nakai R."/>
            <person name="Kusada H."/>
            <person name="Tamaki H."/>
        </authorList>
    </citation>
    <scope>NUCLEOTIDE SEQUENCE</scope>
    <source>
        <strain evidence="1">TMPK1</strain>
    </source>
</reference>
<accession>A0A8S8XCH7</accession>
<dbReference type="RefSeq" id="WP_420242060.1">
    <property type="nucleotide sequence ID" value="NZ_BOPV01000001.1"/>
</dbReference>
<comment type="caution">
    <text evidence="1">The sequence shown here is derived from an EMBL/GenBank/DDBJ whole genome shotgun (WGS) entry which is preliminary data.</text>
</comment>
<sequence>MTGSAPGSVDLAPISRLLLDYWRSRSHDRLPTRAEIDLVCDLPQLVANAALIEVIDETHFRYRVVGSTLVDRARRNVTGLMLDEQLYGDDLDEVVRPLREVVLHRRPVRVRGYARGVRKTTTPIEALCVPVAARDDAFKVGFIIVVMSYESSSDDSASESQPVELVTCEVC</sequence>
<dbReference type="EMBL" id="BOPV01000001">
    <property type="protein sequence ID" value="GIL38960.1"/>
    <property type="molecule type" value="Genomic_DNA"/>
</dbReference>
<gene>
    <name evidence="1" type="ORF">TMPK1_11970</name>
</gene>
<protein>
    <recommendedName>
        <fullName evidence="3">PAS domain-containing protein</fullName>
    </recommendedName>
</protein>
<evidence type="ECO:0000313" key="2">
    <source>
        <dbReference type="Proteomes" id="UP000681075"/>
    </source>
</evidence>
<name>A0A8S8XCH7_9PROT</name>
<keyword evidence="2" id="KW-1185">Reference proteome</keyword>
<dbReference type="Pfam" id="PF07310">
    <property type="entry name" value="PAS_5"/>
    <property type="match status" value="1"/>
</dbReference>
<evidence type="ECO:0000313" key="1">
    <source>
        <dbReference type="EMBL" id="GIL38960.1"/>
    </source>
</evidence>
<evidence type="ECO:0008006" key="3">
    <source>
        <dbReference type="Google" id="ProtNLM"/>
    </source>
</evidence>
<dbReference type="InterPro" id="IPR009922">
    <property type="entry name" value="DUF1457"/>
</dbReference>